<name>A0A2T6AYE4_9RHOB</name>
<comment type="caution">
    <text evidence="3">The sequence shown here is derived from an EMBL/GenBank/DDBJ whole genome shotgun (WGS) entry which is preliminary data.</text>
</comment>
<dbReference type="Gene3D" id="3.40.50.20">
    <property type="match status" value="1"/>
</dbReference>
<organism evidence="3 4">
    <name type="scientific">Allosediminivita pacifica</name>
    <dbReference type="NCBI Taxonomy" id="1267769"/>
    <lineage>
        <taxon>Bacteria</taxon>
        <taxon>Pseudomonadati</taxon>
        <taxon>Pseudomonadota</taxon>
        <taxon>Alphaproteobacteria</taxon>
        <taxon>Rhodobacterales</taxon>
        <taxon>Paracoccaceae</taxon>
        <taxon>Allosediminivita</taxon>
    </lineage>
</organism>
<dbReference type="Pfam" id="PF17930">
    <property type="entry name" value="LpxI_N"/>
    <property type="match status" value="1"/>
</dbReference>
<dbReference type="PANTHER" id="PTHR39962:SF1">
    <property type="entry name" value="LPXI FAMILY PROTEIN"/>
    <property type="match status" value="1"/>
</dbReference>
<dbReference type="InterPro" id="IPR010415">
    <property type="entry name" value="LpxI_C"/>
</dbReference>
<dbReference type="RefSeq" id="WP_107975697.1">
    <property type="nucleotide sequence ID" value="NZ_BMEZ01000009.1"/>
</dbReference>
<accession>A0A2T6AYE4</accession>
<gene>
    <name evidence="3" type="ORF">C8N44_108108</name>
</gene>
<dbReference type="EMBL" id="QBKN01000008">
    <property type="protein sequence ID" value="PTX48830.1"/>
    <property type="molecule type" value="Genomic_DNA"/>
</dbReference>
<sequence>MLAIICGAGDLPRAVAKEHRPRPVVCALEGFEPDGLDVDIRFRLEQLGSLFPKLAARGVTRVCLCGRITRPELDISLIDTATQPLVPQFQRAIQMGDDGALRVVLELFEDAGFAVLAAHEASPALLPAPGVLTGQGPDEFVTADLPLAEATLSEMGTADLGQACVLREGEVVIREDERGTDAMLADLSGAGRDGHDRLSRALDAAGDLIGAAAGWLSGQGEPPQGFLYKGPKPGQDRRADLPVIGPGTARAVIAAGLAGVVIEYRGVMVLHREETVALLNRAGRFLWVRERGA</sequence>
<dbReference type="PANTHER" id="PTHR39962">
    <property type="entry name" value="BLL4848 PROTEIN"/>
    <property type="match status" value="1"/>
</dbReference>
<dbReference type="OrthoDB" id="9789836at2"/>
<evidence type="ECO:0008006" key="5">
    <source>
        <dbReference type="Google" id="ProtNLM"/>
    </source>
</evidence>
<dbReference type="Gene3D" id="3.40.140.80">
    <property type="match status" value="1"/>
</dbReference>
<dbReference type="AlphaFoldDB" id="A0A2T6AYE4"/>
<dbReference type="InterPro" id="IPR053174">
    <property type="entry name" value="LpxI"/>
</dbReference>
<feature type="domain" description="LpxI N-terminal" evidence="2">
    <location>
        <begin position="2"/>
        <end position="124"/>
    </location>
</feature>
<reference evidence="3 4" key="1">
    <citation type="submission" date="2018-04" db="EMBL/GenBank/DDBJ databases">
        <title>Genomic Encyclopedia of Archaeal and Bacterial Type Strains, Phase II (KMG-II): from individual species to whole genera.</title>
        <authorList>
            <person name="Goeker M."/>
        </authorList>
    </citation>
    <scope>NUCLEOTIDE SEQUENCE [LARGE SCALE GENOMIC DNA]</scope>
    <source>
        <strain evidence="3 4">DSM 29329</strain>
    </source>
</reference>
<dbReference type="Pfam" id="PF06230">
    <property type="entry name" value="LpxI_C"/>
    <property type="match status" value="1"/>
</dbReference>
<evidence type="ECO:0000259" key="2">
    <source>
        <dbReference type="Pfam" id="PF17930"/>
    </source>
</evidence>
<evidence type="ECO:0000313" key="3">
    <source>
        <dbReference type="EMBL" id="PTX48830.1"/>
    </source>
</evidence>
<dbReference type="Proteomes" id="UP000244069">
    <property type="component" value="Unassembled WGS sequence"/>
</dbReference>
<keyword evidence="4" id="KW-1185">Reference proteome</keyword>
<feature type="domain" description="LpxI C-terminal" evidence="1">
    <location>
        <begin position="129"/>
        <end position="286"/>
    </location>
</feature>
<evidence type="ECO:0000259" key="1">
    <source>
        <dbReference type="Pfam" id="PF06230"/>
    </source>
</evidence>
<dbReference type="InterPro" id="IPR041255">
    <property type="entry name" value="LpxI_N"/>
</dbReference>
<protein>
    <recommendedName>
        <fullName evidence="5">Phosphatidate cytidylyltransferase</fullName>
    </recommendedName>
</protein>
<proteinExistence type="predicted"/>
<dbReference type="InterPro" id="IPR043167">
    <property type="entry name" value="LpxI_C_sf"/>
</dbReference>
<evidence type="ECO:0000313" key="4">
    <source>
        <dbReference type="Proteomes" id="UP000244069"/>
    </source>
</evidence>